<keyword evidence="1" id="KW-0472">Membrane</keyword>
<evidence type="ECO:0000313" key="2">
    <source>
        <dbReference type="EMBL" id="KAG9506314.1"/>
    </source>
</evidence>
<dbReference type="KEGG" id="fmu:J7337_003297"/>
<accession>A0A9P8IUI4</accession>
<dbReference type="AlphaFoldDB" id="A0A9P8IUI4"/>
<proteinExistence type="predicted"/>
<dbReference type="GeneID" id="68311154"/>
<evidence type="ECO:0000313" key="3">
    <source>
        <dbReference type="Proteomes" id="UP000827133"/>
    </source>
</evidence>
<dbReference type="Proteomes" id="UP000827133">
    <property type="component" value="Unassembled WGS sequence"/>
</dbReference>
<comment type="caution">
    <text evidence="2">The sequence shown here is derived from an EMBL/GenBank/DDBJ whole genome shotgun (WGS) entry which is preliminary data.</text>
</comment>
<gene>
    <name evidence="2" type="ORF">J7337_003297</name>
</gene>
<reference evidence="2" key="1">
    <citation type="journal article" date="2021" name="Mol. Plant Microbe Interact.">
        <title>Telomere to telomere genome assembly of Fusarium musae F31, causal agent of crown rot disease of banana.</title>
        <authorList>
            <person name="Degradi L."/>
            <person name="Tava V."/>
            <person name="Kunova A."/>
            <person name="Cortesi P."/>
            <person name="Saracchi M."/>
            <person name="Pasquali M."/>
        </authorList>
    </citation>
    <scope>NUCLEOTIDE SEQUENCE</scope>
    <source>
        <strain evidence="2">F31</strain>
    </source>
</reference>
<name>A0A9P8IUI4_9HYPO</name>
<keyword evidence="1" id="KW-1133">Transmembrane helix</keyword>
<sequence length="86" mass="9350">MTDHEVQGVLGMQHSEKRQWRPYLLVVMGTKGSRGSGEYHPFAFEENMADLAFIQSAAIIIIAGAILAGSVHVAQFIVFRFVSGAG</sequence>
<feature type="transmembrane region" description="Helical" evidence="1">
    <location>
        <begin position="52"/>
        <end position="79"/>
    </location>
</feature>
<organism evidence="2 3">
    <name type="scientific">Fusarium musae</name>
    <dbReference type="NCBI Taxonomy" id="1042133"/>
    <lineage>
        <taxon>Eukaryota</taxon>
        <taxon>Fungi</taxon>
        <taxon>Dikarya</taxon>
        <taxon>Ascomycota</taxon>
        <taxon>Pezizomycotina</taxon>
        <taxon>Sordariomycetes</taxon>
        <taxon>Hypocreomycetidae</taxon>
        <taxon>Hypocreales</taxon>
        <taxon>Nectriaceae</taxon>
        <taxon>Fusarium</taxon>
    </lineage>
</organism>
<keyword evidence="1" id="KW-0812">Transmembrane</keyword>
<dbReference type="RefSeq" id="XP_044685313.1">
    <property type="nucleotide sequence ID" value="XM_044821013.1"/>
</dbReference>
<protein>
    <submittedName>
        <fullName evidence="2">Uncharacterized protein</fullName>
    </submittedName>
</protein>
<keyword evidence="3" id="KW-1185">Reference proteome</keyword>
<evidence type="ECO:0000256" key="1">
    <source>
        <dbReference type="SAM" id="Phobius"/>
    </source>
</evidence>
<dbReference type="EMBL" id="JAHBCI010000002">
    <property type="protein sequence ID" value="KAG9506314.1"/>
    <property type="molecule type" value="Genomic_DNA"/>
</dbReference>